<keyword evidence="5 6" id="KW-0472">Membrane</keyword>
<keyword evidence="3 6" id="KW-0812">Transmembrane</keyword>
<dbReference type="Proteomes" id="UP000007267">
    <property type="component" value="Unassembled WGS sequence"/>
</dbReference>
<comment type="similarity">
    <text evidence="2">Belongs to the MS4A family.</text>
</comment>
<evidence type="ECO:0000313" key="8">
    <source>
        <dbReference type="Proteomes" id="UP000007267"/>
    </source>
</evidence>
<protein>
    <recommendedName>
        <fullName evidence="9">Membrane spanning 4-domains A8</fullName>
    </recommendedName>
</protein>
<feature type="transmembrane region" description="Helical" evidence="6">
    <location>
        <begin position="62"/>
        <end position="81"/>
    </location>
</feature>
<dbReference type="AlphaFoldDB" id="K7FF78"/>
<keyword evidence="4 6" id="KW-1133">Transmembrane helix</keyword>
<dbReference type="eggNOG" id="ENOG502S2RH">
    <property type="taxonomic scope" value="Eukaryota"/>
</dbReference>
<reference evidence="7" key="4">
    <citation type="submission" date="2025-09" db="UniProtKB">
        <authorList>
            <consortium name="Ensembl"/>
        </authorList>
    </citation>
    <scope>IDENTIFICATION</scope>
</reference>
<dbReference type="InterPro" id="IPR007237">
    <property type="entry name" value="CD20-like"/>
</dbReference>
<dbReference type="HOGENOM" id="CLU_091032_1_1_1"/>
<feature type="transmembrane region" description="Helical" evidence="6">
    <location>
        <begin position="7"/>
        <end position="26"/>
    </location>
</feature>
<dbReference type="GO" id="GO:0007166">
    <property type="term" value="P:cell surface receptor signaling pathway"/>
    <property type="evidence" value="ECO:0007669"/>
    <property type="project" value="TreeGrafter"/>
</dbReference>
<dbReference type="PANTHER" id="PTHR23320:SF155">
    <property type="entry name" value="MEMBRANE-SPANNING 4-DOMAINS SUBFAMILY A MEMBER 8"/>
    <property type="match status" value="1"/>
</dbReference>
<reference evidence="7" key="3">
    <citation type="submission" date="2025-08" db="UniProtKB">
        <authorList>
            <consortium name="Ensembl"/>
        </authorList>
    </citation>
    <scope>IDENTIFICATION</scope>
</reference>
<evidence type="ECO:0000256" key="6">
    <source>
        <dbReference type="SAM" id="Phobius"/>
    </source>
</evidence>
<evidence type="ECO:0000256" key="5">
    <source>
        <dbReference type="ARBA" id="ARBA00023136"/>
    </source>
</evidence>
<evidence type="ECO:0000313" key="7">
    <source>
        <dbReference type="Ensembl" id="ENSPSIP00000006688.1"/>
    </source>
</evidence>
<evidence type="ECO:0000256" key="3">
    <source>
        <dbReference type="ARBA" id="ARBA00022692"/>
    </source>
</evidence>
<organism evidence="7 8">
    <name type="scientific">Pelodiscus sinensis</name>
    <name type="common">Chinese softshell turtle</name>
    <name type="synonym">Trionyx sinensis</name>
    <dbReference type="NCBI Taxonomy" id="13735"/>
    <lineage>
        <taxon>Eukaryota</taxon>
        <taxon>Metazoa</taxon>
        <taxon>Chordata</taxon>
        <taxon>Craniata</taxon>
        <taxon>Vertebrata</taxon>
        <taxon>Euteleostomi</taxon>
        <taxon>Archelosauria</taxon>
        <taxon>Testudinata</taxon>
        <taxon>Testudines</taxon>
        <taxon>Cryptodira</taxon>
        <taxon>Trionychia</taxon>
        <taxon>Trionychidae</taxon>
        <taxon>Pelodiscus</taxon>
    </lineage>
</organism>
<dbReference type="PANTHER" id="PTHR23320">
    <property type="entry name" value="MEMBRANE-SPANNING 4-DOMAINS SUBFAMILY A MS4A -RELATED"/>
    <property type="match status" value="1"/>
</dbReference>
<reference evidence="8" key="1">
    <citation type="submission" date="2011-10" db="EMBL/GenBank/DDBJ databases">
        <authorList>
            <consortium name="Soft-shell Turtle Genome Consortium"/>
        </authorList>
    </citation>
    <scope>NUCLEOTIDE SEQUENCE [LARGE SCALE GENOMIC DNA]</scope>
    <source>
        <strain evidence="8">Daiwa-1</strain>
    </source>
</reference>
<sequence length="171" mass="18257">IQILTGLMHIGFSAVCAIFIGYYIPISFIGGYPFWGGFSFIISGSLSVAAEKHHKSCLVKGSLGMNITSAIFSAIGIILLLTELHECSVPNPYNICFSNTSHIHGGAKGITAMLFLLTVLEFCIAVSTSHFASEALCYTPSDVSLKQDLSLSMHSGLCDTSLPSHPPTNQQ</sequence>
<keyword evidence="8" id="KW-1185">Reference proteome</keyword>
<dbReference type="Ensembl" id="ENSPSIT00000006725.1">
    <property type="protein sequence ID" value="ENSPSIP00000006688.1"/>
    <property type="gene ID" value="ENSPSIG00000006120.1"/>
</dbReference>
<evidence type="ECO:0000256" key="1">
    <source>
        <dbReference type="ARBA" id="ARBA00004141"/>
    </source>
</evidence>
<evidence type="ECO:0008006" key="9">
    <source>
        <dbReference type="Google" id="ProtNLM"/>
    </source>
</evidence>
<dbReference type="GO" id="GO:0005886">
    <property type="term" value="C:plasma membrane"/>
    <property type="evidence" value="ECO:0007669"/>
    <property type="project" value="TreeGrafter"/>
</dbReference>
<accession>K7FF78</accession>
<feature type="transmembrane region" description="Helical" evidence="6">
    <location>
        <begin position="32"/>
        <end position="50"/>
    </location>
</feature>
<reference evidence="8" key="2">
    <citation type="journal article" date="2013" name="Nat. Genet.">
        <title>The draft genomes of soft-shell turtle and green sea turtle yield insights into the development and evolution of the turtle-specific body plan.</title>
        <authorList>
            <person name="Wang Z."/>
            <person name="Pascual-Anaya J."/>
            <person name="Zadissa A."/>
            <person name="Li W."/>
            <person name="Niimura Y."/>
            <person name="Huang Z."/>
            <person name="Li C."/>
            <person name="White S."/>
            <person name="Xiong Z."/>
            <person name="Fang D."/>
            <person name="Wang B."/>
            <person name="Ming Y."/>
            <person name="Chen Y."/>
            <person name="Zheng Y."/>
            <person name="Kuraku S."/>
            <person name="Pignatelli M."/>
            <person name="Herrero J."/>
            <person name="Beal K."/>
            <person name="Nozawa M."/>
            <person name="Li Q."/>
            <person name="Wang J."/>
            <person name="Zhang H."/>
            <person name="Yu L."/>
            <person name="Shigenobu S."/>
            <person name="Wang J."/>
            <person name="Liu J."/>
            <person name="Flicek P."/>
            <person name="Searle S."/>
            <person name="Wang J."/>
            <person name="Kuratani S."/>
            <person name="Yin Y."/>
            <person name="Aken B."/>
            <person name="Zhang G."/>
            <person name="Irie N."/>
        </authorList>
    </citation>
    <scope>NUCLEOTIDE SEQUENCE [LARGE SCALE GENOMIC DNA]</scope>
    <source>
        <strain evidence="8">Daiwa-1</strain>
    </source>
</reference>
<proteinExistence type="inferred from homology"/>
<name>K7FF78_PELSI</name>
<dbReference type="InterPro" id="IPR030417">
    <property type="entry name" value="MS4A"/>
</dbReference>
<evidence type="ECO:0000256" key="4">
    <source>
        <dbReference type="ARBA" id="ARBA00022989"/>
    </source>
</evidence>
<comment type="subcellular location">
    <subcellularLocation>
        <location evidence="1">Membrane</location>
        <topology evidence="1">Multi-pass membrane protein</topology>
    </subcellularLocation>
</comment>
<dbReference type="GeneTree" id="ENSGT00940000162329"/>
<dbReference type="OMA" id="CAIFIGY"/>
<evidence type="ECO:0000256" key="2">
    <source>
        <dbReference type="ARBA" id="ARBA00009565"/>
    </source>
</evidence>
<dbReference type="EMBL" id="AGCU01010653">
    <property type="status" value="NOT_ANNOTATED_CDS"/>
    <property type="molecule type" value="Genomic_DNA"/>
</dbReference>
<dbReference type="Pfam" id="PF04103">
    <property type="entry name" value="CD20"/>
    <property type="match status" value="1"/>
</dbReference>